<evidence type="ECO:0000256" key="3">
    <source>
        <dbReference type="ARBA" id="ARBA00023163"/>
    </source>
</evidence>
<gene>
    <name evidence="6" type="ORF">GCM10007890_20890</name>
</gene>
<dbReference type="GO" id="GO:0000160">
    <property type="term" value="P:phosphorelay signal transduction system"/>
    <property type="evidence" value="ECO:0007669"/>
    <property type="project" value="InterPro"/>
</dbReference>
<comment type="caution">
    <text evidence="6">The sequence shown here is derived from an EMBL/GenBank/DDBJ whole genome shotgun (WGS) entry which is preliminary data.</text>
</comment>
<keyword evidence="1 4" id="KW-0597">Phosphoprotein</keyword>
<feature type="domain" description="Response regulatory" evidence="5">
    <location>
        <begin position="71"/>
        <end position="184"/>
    </location>
</feature>
<accession>A0AA37WR79</accession>
<evidence type="ECO:0000256" key="2">
    <source>
        <dbReference type="ARBA" id="ARBA00023015"/>
    </source>
</evidence>
<feature type="modified residue" description="4-aspartylphosphate" evidence="4">
    <location>
        <position position="121"/>
    </location>
</feature>
<evidence type="ECO:0000256" key="1">
    <source>
        <dbReference type="ARBA" id="ARBA00022553"/>
    </source>
</evidence>
<dbReference type="InterPro" id="IPR050595">
    <property type="entry name" value="Bact_response_regulator"/>
</dbReference>
<evidence type="ECO:0000259" key="5">
    <source>
        <dbReference type="PROSITE" id="PS50110"/>
    </source>
</evidence>
<evidence type="ECO:0000256" key="4">
    <source>
        <dbReference type="PROSITE-ProRule" id="PRU00169"/>
    </source>
</evidence>
<dbReference type="InterPro" id="IPR001789">
    <property type="entry name" value="Sig_transdc_resp-reg_receiver"/>
</dbReference>
<dbReference type="Gene3D" id="3.40.50.2300">
    <property type="match status" value="1"/>
</dbReference>
<dbReference type="SUPFAM" id="SSF52172">
    <property type="entry name" value="CheY-like"/>
    <property type="match status" value="1"/>
</dbReference>
<dbReference type="PROSITE" id="PS50110">
    <property type="entry name" value="RESPONSE_REGULATORY"/>
    <property type="match status" value="1"/>
</dbReference>
<keyword evidence="2" id="KW-0805">Transcription regulation</keyword>
<keyword evidence="3" id="KW-0804">Transcription</keyword>
<organism evidence="6 7">
    <name type="scientific">Methylobacterium tardum</name>
    <dbReference type="NCBI Taxonomy" id="374432"/>
    <lineage>
        <taxon>Bacteria</taxon>
        <taxon>Pseudomonadati</taxon>
        <taxon>Pseudomonadota</taxon>
        <taxon>Alphaproteobacteria</taxon>
        <taxon>Hyphomicrobiales</taxon>
        <taxon>Methylobacteriaceae</taxon>
        <taxon>Methylobacterium</taxon>
    </lineage>
</organism>
<protein>
    <recommendedName>
        <fullName evidence="5">Response regulatory domain-containing protein</fullName>
    </recommendedName>
</protein>
<dbReference type="EMBL" id="BSPL01000013">
    <property type="protein sequence ID" value="GLS70076.1"/>
    <property type="molecule type" value="Genomic_DNA"/>
</dbReference>
<dbReference type="Pfam" id="PF00072">
    <property type="entry name" value="Response_reg"/>
    <property type="match status" value="1"/>
</dbReference>
<name>A0AA37WR79_9HYPH</name>
<reference evidence="7" key="1">
    <citation type="journal article" date="2019" name="Int. J. Syst. Evol. Microbiol.">
        <title>The Global Catalogue of Microorganisms (GCM) 10K type strain sequencing project: providing services to taxonomists for standard genome sequencing and annotation.</title>
        <authorList>
            <consortium name="The Broad Institute Genomics Platform"/>
            <consortium name="The Broad Institute Genome Sequencing Center for Infectious Disease"/>
            <person name="Wu L."/>
            <person name="Ma J."/>
        </authorList>
    </citation>
    <scope>NUCLEOTIDE SEQUENCE [LARGE SCALE GENOMIC DNA]</scope>
    <source>
        <strain evidence="7">NBRC 103632</strain>
    </source>
</reference>
<dbReference type="SMART" id="SM00448">
    <property type="entry name" value="REC"/>
    <property type="match status" value="1"/>
</dbReference>
<dbReference type="InterPro" id="IPR011006">
    <property type="entry name" value="CheY-like_superfamily"/>
</dbReference>
<proteinExistence type="predicted"/>
<sequence length="186" mass="19816">MLGPVVDHAASPAECREVARNPRQRCANALSRATAPGRSCGPTQILLAVRVQPVTCGKPAAQRLIAMSRPVAVLAEDEPLIRLEAADMLGEFGFDVLQASTASDALLLLEALNGTALLYTDIDMPGRINGRQLAHEVVARWPSTAIIVCSARSAEDAALLPRGAFFIGKPCAEWVVREALTSLQLH</sequence>
<evidence type="ECO:0000313" key="6">
    <source>
        <dbReference type="EMBL" id="GLS70076.1"/>
    </source>
</evidence>
<evidence type="ECO:0000313" key="7">
    <source>
        <dbReference type="Proteomes" id="UP001157440"/>
    </source>
</evidence>
<dbReference type="Proteomes" id="UP001157440">
    <property type="component" value="Unassembled WGS sequence"/>
</dbReference>
<dbReference type="AlphaFoldDB" id="A0AA37WR79"/>
<dbReference type="PANTHER" id="PTHR44591:SF3">
    <property type="entry name" value="RESPONSE REGULATORY DOMAIN-CONTAINING PROTEIN"/>
    <property type="match status" value="1"/>
</dbReference>
<dbReference type="PANTHER" id="PTHR44591">
    <property type="entry name" value="STRESS RESPONSE REGULATOR PROTEIN 1"/>
    <property type="match status" value="1"/>
</dbReference>
<keyword evidence="7" id="KW-1185">Reference proteome</keyword>